<organism evidence="2 3">
    <name type="scientific">OM182 bacterium BACL3 MAG-120507-bin80</name>
    <dbReference type="NCBI Taxonomy" id="1655577"/>
    <lineage>
        <taxon>Bacteria</taxon>
        <taxon>Pseudomonadati</taxon>
        <taxon>Pseudomonadota</taxon>
        <taxon>Gammaproteobacteria</taxon>
        <taxon>OMG group</taxon>
        <taxon>OM182 clade</taxon>
    </lineage>
</organism>
<protein>
    <submittedName>
        <fullName evidence="2">Co2+/Mg2+ efflux protein ApaG</fullName>
    </submittedName>
</protein>
<dbReference type="SUPFAM" id="SSF110069">
    <property type="entry name" value="ApaG-like"/>
    <property type="match status" value="1"/>
</dbReference>
<dbReference type="PANTHER" id="PTHR14289">
    <property type="entry name" value="F-BOX ONLY PROTEIN 3"/>
    <property type="match status" value="1"/>
</dbReference>
<dbReference type="InterPro" id="IPR007474">
    <property type="entry name" value="ApaG_domain"/>
</dbReference>
<accession>A0A0R2SKF5</accession>
<evidence type="ECO:0000313" key="2">
    <source>
        <dbReference type="EMBL" id="KRO73114.1"/>
    </source>
</evidence>
<dbReference type="PROSITE" id="PS51087">
    <property type="entry name" value="APAG"/>
    <property type="match status" value="1"/>
</dbReference>
<dbReference type="EMBL" id="LIBB01000029">
    <property type="protein sequence ID" value="KRO73114.1"/>
    <property type="molecule type" value="Genomic_DNA"/>
</dbReference>
<dbReference type="PANTHER" id="PTHR14289:SF16">
    <property type="entry name" value="POLYMERASE DELTA-INTERACTING PROTEIN 2"/>
    <property type="match status" value="1"/>
</dbReference>
<dbReference type="Gene3D" id="2.60.40.1470">
    <property type="entry name" value="ApaG domain"/>
    <property type="match status" value="1"/>
</dbReference>
<proteinExistence type="predicted"/>
<dbReference type="InterPro" id="IPR036767">
    <property type="entry name" value="ApaG_sf"/>
</dbReference>
<name>A0A0R2SKF5_9GAMM</name>
<sequence>MDIKVITQYLAAQSSPDSAQYAFAYTVHITNNGEQDVQLVARRWLIVDDNDEVQEVAGEGVIGQKPHISPGQSFHYTSGAMLPTPFGTMRGDYEMVTKDGERFLADIPPFLLCLPDSVH</sequence>
<dbReference type="Pfam" id="PF04379">
    <property type="entry name" value="DUF525"/>
    <property type="match status" value="1"/>
</dbReference>
<gene>
    <name evidence="2" type="primary">apaG</name>
    <name evidence="2" type="ORF">ABR69_09970</name>
</gene>
<dbReference type="GO" id="GO:0070987">
    <property type="term" value="P:error-free translesion synthesis"/>
    <property type="evidence" value="ECO:0007669"/>
    <property type="project" value="TreeGrafter"/>
</dbReference>
<dbReference type="AlphaFoldDB" id="A0A0R2SKF5"/>
<dbReference type="NCBIfam" id="NF003967">
    <property type="entry name" value="PRK05461.1"/>
    <property type="match status" value="1"/>
</dbReference>
<reference evidence="2 3" key="1">
    <citation type="submission" date="2015-10" db="EMBL/GenBank/DDBJ databases">
        <title>Metagenome-Assembled Genomes uncover a global brackish microbiome.</title>
        <authorList>
            <person name="Hugerth L.W."/>
            <person name="Larsson J."/>
            <person name="Alneberg J."/>
            <person name="Lindh M.V."/>
            <person name="Legrand C."/>
            <person name="Pinhassi J."/>
            <person name="Andersson A.F."/>
        </authorList>
    </citation>
    <scope>NUCLEOTIDE SEQUENCE [LARGE SCALE GENOMIC DNA]</scope>
    <source>
        <strain evidence="2">BACL4 MAG-120507-bin80</strain>
    </source>
</reference>
<evidence type="ECO:0000313" key="3">
    <source>
        <dbReference type="Proteomes" id="UP000051934"/>
    </source>
</evidence>
<feature type="domain" description="ApaG" evidence="1">
    <location>
        <begin position="1"/>
        <end position="119"/>
    </location>
</feature>
<comment type="caution">
    <text evidence="2">The sequence shown here is derived from an EMBL/GenBank/DDBJ whole genome shotgun (WGS) entry which is preliminary data.</text>
</comment>
<evidence type="ECO:0000259" key="1">
    <source>
        <dbReference type="PROSITE" id="PS51087"/>
    </source>
</evidence>
<dbReference type="Proteomes" id="UP000051934">
    <property type="component" value="Unassembled WGS sequence"/>
</dbReference>